<evidence type="ECO:0000313" key="1">
    <source>
        <dbReference type="EMBL" id="GFO23639.1"/>
    </source>
</evidence>
<protein>
    <submittedName>
        <fullName evidence="1">Uncharacterized protein</fullName>
    </submittedName>
</protein>
<proteinExistence type="predicted"/>
<accession>A0AAV4BZ32</accession>
<evidence type="ECO:0000313" key="2">
    <source>
        <dbReference type="Proteomes" id="UP000735302"/>
    </source>
</evidence>
<organism evidence="1 2">
    <name type="scientific">Plakobranchus ocellatus</name>
    <dbReference type="NCBI Taxonomy" id="259542"/>
    <lineage>
        <taxon>Eukaryota</taxon>
        <taxon>Metazoa</taxon>
        <taxon>Spiralia</taxon>
        <taxon>Lophotrochozoa</taxon>
        <taxon>Mollusca</taxon>
        <taxon>Gastropoda</taxon>
        <taxon>Heterobranchia</taxon>
        <taxon>Euthyneura</taxon>
        <taxon>Panpulmonata</taxon>
        <taxon>Sacoglossa</taxon>
        <taxon>Placobranchoidea</taxon>
        <taxon>Plakobranchidae</taxon>
        <taxon>Plakobranchus</taxon>
    </lineage>
</organism>
<sequence>MSEVFYFLVTNLGDDSSGTALSWCVRAYDSENYRLLKLILKLTYIYLRLRTANDCHISASIVTVEFSLFNKALGVTSVCGPSAVPSNSISCVSKLRSYSLLQALQNNRSRKAPDIQAGMRHFKYRRQWKPSLVTTVVSSGSISHSQLVHARHRASIDTQQTSQLDGKPCKDHAKHLPQMTQRTQTMDVISL</sequence>
<dbReference type="AlphaFoldDB" id="A0AAV4BZ32"/>
<dbReference type="Proteomes" id="UP000735302">
    <property type="component" value="Unassembled WGS sequence"/>
</dbReference>
<gene>
    <name evidence="1" type="ORF">PoB_005014400</name>
</gene>
<dbReference type="EMBL" id="BLXT01005511">
    <property type="protein sequence ID" value="GFO23639.1"/>
    <property type="molecule type" value="Genomic_DNA"/>
</dbReference>
<name>A0AAV4BZ32_9GAST</name>
<reference evidence="1 2" key="1">
    <citation type="journal article" date="2021" name="Elife">
        <title>Chloroplast acquisition without the gene transfer in kleptoplastic sea slugs, Plakobranchus ocellatus.</title>
        <authorList>
            <person name="Maeda T."/>
            <person name="Takahashi S."/>
            <person name="Yoshida T."/>
            <person name="Shimamura S."/>
            <person name="Takaki Y."/>
            <person name="Nagai Y."/>
            <person name="Toyoda A."/>
            <person name="Suzuki Y."/>
            <person name="Arimoto A."/>
            <person name="Ishii H."/>
            <person name="Satoh N."/>
            <person name="Nishiyama T."/>
            <person name="Hasebe M."/>
            <person name="Maruyama T."/>
            <person name="Minagawa J."/>
            <person name="Obokata J."/>
            <person name="Shigenobu S."/>
        </authorList>
    </citation>
    <scope>NUCLEOTIDE SEQUENCE [LARGE SCALE GENOMIC DNA]</scope>
</reference>
<comment type="caution">
    <text evidence="1">The sequence shown here is derived from an EMBL/GenBank/DDBJ whole genome shotgun (WGS) entry which is preliminary data.</text>
</comment>
<keyword evidence="2" id="KW-1185">Reference proteome</keyword>